<evidence type="ECO:0000313" key="2">
    <source>
        <dbReference type="EMBL" id="CAH3026528.1"/>
    </source>
</evidence>
<keyword evidence="3" id="KW-1185">Reference proteome</keyword>
<evidence type="ECO:0000313" key="3">
    <source>
        <dbReference type="Proteomes" id="UP001159427"/>
    </source>
</evidence>
<proteinExistence type="predicted"/>
<name>A0ABN8MH57_9CNID</name>
<dbReference type="EMBL" id="CALNXI010000409">
    <property type="protein sequence ID" value="CAH3026528.1"/>
    <property type="molecule type" value="Genomic_DNA"/>
</dbReference>
<dbReference type="PROSITE" id="PS51257">
    <property type="entry name" value="PROKAR_LIPOPROTEIN"/>
    <property type="match status" value="1"/>
</dbReference>
<gene>
    <name evidence="2" type="ORF">PEVE_00029290</name>
</gene>
<accession>A0ABN8MH57</accession>
<organism evidence="2 3">
    <name type="scientific">Porites evermanni</name>
    <dbReference type="NCBI Taxonomy" id="104178"/>
    <lineage>
        <taxon>Eukaryota</taxon>
        <taxon>Metazoa</taxon>
        <taxon>Cnidaria</taxon>
        <taxon>Anthozoa</taxon>
        <taxon>Hexacorallia</taxon>
        <taxon>Scleractinia</taxon>
        <taxon>Fungiina</taxon>
        <taxon>Poritidae</taxon>
        <taxon>Porites</taxon>
    </lineage>
</organism>
<comment type="caution">
    <text evidence="2">The sequence shown here is derived from an EMBL/GenBank/DDBJ whole genome shotgun (WGS) entry which is preliminary data.</text>
</comment>
<dbReference type="Proteomes" id="UP001159427">
    <property type="component" value="Unassembled WGS sequence"/>
</dbReference>
<feature type="chain" id="PRO_5046059535" evidence="1">
    <location>
        <begin position="23"/>
        <end position="194"/>
    </location>
</feature>
<evidence type="ECO:0000256" key="1">
    <source>
        <dbReference type="SAM" id="SignalP"/>
    </source>
</evidence>
<protein>
    <submittedName>
        <fullName evidence="2">Uncharacterized protein</fullName>
    </submittedName>
</protein>
<reference evidence="2 3" key="1">
    <citation type="submission" date="2022-05" db="EMBL/GenBank/DDBJ databases">
        <authorList>
            <consortium name="Genoscope - CEA"/>
            <person name="William W."/>
        </authorList>
    </citation>
    <scope>NUCLEOTIDE SEQUENCE [LARGE SCALE GENOMIC DNA]</scope>
</reference>
<keyword evidence="1" id="KW-0732">Signal</keyword>
<sequence>MKLQSFLLSLLLLSMFWNQCFSAASCKMANWWGTFDHKGWSTCDSSTEYIKGLWRNDPSGDDEIYLLEEAKCCSASTPYESMASTCQTANWWGVLDGTHVWAVCPDGYFLQGLWRDEGKGLVSQIDKARCCKLNTIIDEYDNCYNENIWGSFDHYGLSECKKDGYYVAGIYKSNCDKIYCIEELKCCSMLVGKF</sequence>
<feature type="signal peptide" evidence="1">
    <location>
        <begin position="1"/>
        <end position="22"/>
    </location>
</feature>